<name>A0A1J4KJG6_9EUKA</name>
<evidence type="ECO:0000256" key="1">
    <source>
        <dbReference type="SAM" id="MobiDB-lite"/>
    </source>
</evidence>
<evidence type="ECO:0000313" key="2">
    <source>
        <dbReference type="EMBL" id="OHT09838.1"/>
    </source>
</evidence>
<evidence type="ECO:0000313" key="3">
    <source>
        <dbReference type="Proteomes" id="UP000179807"/>
    </source>
</evidence>
<gene>
    <name evidence="2" type="ORF">TRFO_21120</name>
</gene>
<reference evidence="2" key="1">
    <citation type="submission" date="2016-10" db="EMBL/GenBank/DDBJ databases">
        <authorList>
            <person name="Benchimol M."/>
            <person name="Almeida L.G."/>
            <person name="Vasconcelos A.T."/>
            <person name="Perreira-Neves A."/>
            <person name="Rosa I.A."/>
            <person name="Tasca T."/>
            <person name="Bogo M.R."/>
            <person name="de Souza W."/>
        </authorList>
    </citation>
    <scope>NUCLEOTIDE SEQUENCE [LARGE SCALE GENOMIC DNA]</scope>
    <source>
        <strain evidence="2">K</strain>
    </source>
</reference>
<dbReference type="EMBL" id="MLAK01000628">
    <property type="protein sequence ID" value="OHT09838.1"/>
    <property type="molecule type" value="Genomic_DNA"/>
</dbReference>
<feature type="compositionally biased region" description="Polar residues" evidence="1">
    <location>
        <begin position="43"/>
        <end position="53"/>
    </location>
</feature>
<dbReference type="Proteomes" id="UP000179807">
    <property type="component" value="Unassembled WGS sequence"/>
</dbReference>
<accession>A0A1J4KJG6</accession>
<keyword evidence="3" id="KW-1185">Reference proteome</keyword>
<organism evidence="2 3">
    <name type="scientific">Tritrichomonas foetus</name>
    <dbReference type="NCBI Taxonomy" id="1144522"/>
    <lineage>
        <taxon>Eukaryota</taxon>
        <taxon>Metamonada</taxon>
        <taxon>Parabasalia</taxon>
        <taxon>Tritrichomonadida</taxon>
        <taxon>Tritrichomonadidae</taxon>
        <taxon>Tritrichomonas</taxon>
    </lineage>
</organism>
<sequence>MNNDLINDRANKLLPNNIGPHNINDLDLQQIKPPDDNYDNDYQADTQNPSTVDPTHESAANIPTNEINDDSSIYDSNYDSNYYSTNYESTYASTAATTANSILVNGKSGRRYDSAGTDVPINNDPSD</sequence>
<dbReference type="RefSeq" id="XP_068362974.1">
    <property type="nucleotide sequence ID" value="XM_068501774.1"/>
</dbReference>
<protein>
    <submittedName>
        <fullName evidence="2">Uncharacterized protein</fullName>
    </submittedName>
</protein>
<proteinExistence type="predicted"/>
<dbReference type="GeneID" id="94836478"/>
<comment type="caution">
    <text evidence="2">The sequence shown here is derived from an EMBL/GenBank/DDBJ whole genome shotgun (WGS) entry which is preliminary data.</text>
</comment>
<feature type="region of interest" description="Disordered" evidence="1">
    <location>
        <begin position="106"/>
        <end position="127"/>
    </location>
</feature>
<dbReference type="VEuPathDB" id="TrichDB:TRFO_21120"/>
<feature type="region of interest" description="Disordered" evidence="1">
    <location>
        <begin position="12"/>
        <end position="73"/>
    </location>
</feature>
<dbReference type="AlphaFoldDB" id="A0A1J4KJG6"/>